<keyword evidence="10 11" id="KW-0472">Membrane</keyword>
<evidence type="ECO:0000256" key="9">
    <source>
        <dbReference type="ARBA" id="ARBA00023049"/>
    </source>
</evidence>
<evidence type="ECO:0000313" key="13">
    <source>
        <dbReference type="EMBL" id="OGM77370.1"/>
    </source>
</evidence>
<dbReference type="AlphaFoldDB" id="A0A1F8CM03"/>
<comment type="cofactor">
    <cofactor evidence="1">
        <name>Zn(2+)</name>
        <dbReference type="ChEBI" id="CHEBI:29105"/>
    </cofactor>
</comment>
<dbReference type="CDD" id="cd23081">
    <property type="entry name" value="cpPDZ_EcRseP-like"/>
    <property type="match status" value="1"/>
</dbReference>
<proteinExistence type="inferred from homology"/>
<keyword evidence="4" id="KW-0645">Protease</keyword>
<evidence type="ECO:0000256" key="7">
    <source>
        <dbReference type="ARBA" id="ARBA00022833"/>
    </source>
</evidence>
<keyword evidence="6" id="KW-0378">Hydrolase</keyword>
<evidence type="ECO:0000256" key="8">
    <source>
        <dbReference type="ARBA" id="ARBA00022989"/>
    </source>
</evidence>
<dbReference type="SUPFAM" id="SSF50156">
    <property type="entry name" value="PDZ domain-like"/>
    <property type="match status" value="1"/>
</dbReference>
<dbReference type="InterPro" id="IPR041489">
    <property type="entry name" value="PDZ_6"/>
</dbReference>
<dbReference type="GO" id="GO:0006508">
    <property type="term" value="P:proteolysis"/>
    <property type="evidence" value="ECO:0007669"/>
    <property type="project" value="UniProtKB-KW"/>
</dbReference>
<evidence type="ECO:0000256" key="3">
    <source>
        <dbReference type="ARBA" id="ARBA00007931"/>
    </source>
</evidence>
<evidence type="ECO:0000256" key="6">
    <source>
        <dbReference type="ARBA" id="ARBA00022801"/>
    </source>
</evidence>
<feature type="transmembrane region" description="Helical" evidence="11">
    <location>
        <begin position="265"/>
        <end position="285"/>
    </location>
</feature>
<accession>A0A1F8CM03</accession>
<dbReference type="Gene3D" id="2.30.42.10">
    <property type="match status" value="1"/>
</dbReference>
<keyword evidence="5 11" id="KW-0812">Transmembrane</keyword>
<dbReference type="InterPro" id="IPR008915">
    <property type="entry name" value="Peptidase_M50"/>
</dbReference>
<dbReference type="Pfam" id="PF02163">
    <property type="entry name" value="Peptidase_M50"/>
    <property type="match status" value="1"/>
</dbReference>
<keyword evidence="9" id="KW-0482">Metalloprotease</keyword>
<reference evidence="13 14" key="1">
    <citation type="journal article" date="2016" name="Nat. Commun.">
        <title>Thousands of microbial genomes shed light on interconnected biogeochemical processes in an aquifer system.</title>
        <authorList>
            <person name="Anantharaman K."/>
            <person name="Brown C.T."/>
            <person name="Hug L.A."/>
            <person name="Sharon I."/>
            <person name="Castelle C.J."/>
            <person name="Probst A.J."/>
            <person name="Thomas B.C."/>
            <person name="Singh A."/>
            <person name="Wilkins M.J."/>
            <person name="Karaoz U."/>
            <person name="Brodie E.L."/>
            <person name="Williams K.H."/>
            <person name="Hubbard S.S."/>
            <person name="Banfield J.F."/>
        </authorList>
    </citation>
    <scope>NUCLEOTIDE SEQUENCE [LARGE SCALE GENOMIC DNA]</scope>
</reference>
<evidence type="ECO:0000256" key="5">
    <source>
        <dbReference type="ARBA" id="ARBA00022692"/>
    </source>
</evidence>
<dbReference type="InterPro" id="IPR001478">
    <property type="entry name" value="PDZ"/>
</dbReference>
<feature type="transmembrane region" description="Helical" evidence="11">
    <location>
        <begin position="315"/>
        <end position="334"/>
    </location>
</feature>
<comment type="subcellular location">
    <subcellularLocation>
        <location evidence="2">Membrane</location>
        <topology evidence="2">Multi-pass membrane protein</topology>
    </subcellularLocation>
</comment>
<feature type="domain" description="PDZ" evidence="12">
    <location>
        <begin position="99"/>
        <end position="180"/>
    </location>
</feature>
<sequence>MLISALIFFAVLFILIISHELGHFLCAKKAKVKVLEFGFGIPPKVFGKKLGETIYSVNWLPFGGFVRLFGEEGEETGTGSFAAKSRKVRLAVVVAGVMSNLILSVVVFAAVYWVTGIPRDSGRVKILEVVAESPAQIAGMITGDVLKAVNNQPVSDTAQFIALIDQERGKKVKLVLERDGVEKTLTVTPRVETTKDQGPLGVVISSSEIYYPPYYARPFWGIYYGFKESWMWGKNILVGLAHIPKGVTGPVGVAAVVIENAKGGWLATVHLLGILSVNLAILNILPFPGLDGGRALFILLESVVAKKTLAKFEGYFHTVGMYLLLALLLVITIVDLKKLIMAGSLTGFLENMLQ</sequence>
<evidence type="ECO:0000256" key="1">
    <source>
        <dbReference type="ARBA" id="ARBA00001947"/>
    </source>
</evidence>
<dbReference type="GO" id="GO:0016020">
    <property type="term" value="C:membrane"/>
    <property type="evidence" value="ECO:0007669"/>
    <property type="project" value="UniProtKB-SubCell"/>
</dbReference>
<dbReference type="SMART" id="SM00228">
    <property type="entry name" value="PDZ"/>
    <property type="match status" value="1"/>
</dbReference>
<dbReference type="Proteomes" id="UP000179241">
    <property type="component" value="Unassembled WGS sequence"/>
</dbReference>
<dbReference type="InterPro" id="IPR036034">
    <property type="entry name" value="PDZ_sf"/>
</dbReference>
<evidence type="ECO:0000256" key="2">
    <source>
        <dbReference type="ARBA" id="ARBA00004141"/>
    </source>
</evidence>
<evidence type="ECO:0000256" key="11">
    <source>
        <dbReference type="SAM" id="Phobius"/>
    </source>
</evidence>
<comment type="caution">
    <text evidence="13">The sequence shown here is derived from an EMBL/GenBank/DDBJ whole genome shotgun (WGS) entry which is preliminary data.</text>
</comment>
<name>A0A1F8CM03_9BACT</name>
<keyword evidence="8 11" id="KW-1133">Transmembrane helix</keyword>
<feature type="transmembrane region" description="Helical" evidence="11">
    <location>
        <begin position="6"/>
        <end position="26"/>
    </location>
</feature>
<dbReference type="PANTHER" id="PTHR42837:SF2">
    <property type="entry name" value="MEMBRANE METALLOPROTEASE ARASP2, CHLOROPLASTIC-RELATED"/>
    <property type="match status" value="1"/>
</dbReference>
<organism evidence="13 14">
    <name type="scientific">Candidatus Woesebacteria bacterium RIFOXYA1_FULL_43_9</name>
    <dbReference type="NCBI Taxonomy" id="1802534"/>
    <lineage>
        <taxon>Bacteria</taxon>
        <taxon>Candidatus Woeseibacteriota</taxon>
    </lineage>
</organism>
<gene>
    <name evidence="13" type="ORF">A2188_00675</name>
</gene>
<keyword evidence="7" id="KW-0862">Zinc</keyword>
<dbReference type="GO" id="GO:0004222">
    <property type="term" value="F:metalloendopeptidase activity"/>
    <property type="evidence" value="ECO:0007669"/>
    <property type="project" value="InterPro"/>
</dbReference>
<dbReference type="InterPro" id="IPR004387">
    <property type="entry name" value="Pept_M50_Zn"/>
</dbReference>
<dbReference type="Pfam" id="PF17820">
    <property type="entry name" value="PDZ_6"/>
    <property type="match status" value="1"/>
</dbReference>
<evidence type="ECO:0000313" key="14">
    <source>
        <dbReference type="Proteomes" id="UP000179241"/>
    </source>
</evidence>
<feature type="transmembrane region" description="Helical" evidence="11">
    <location>
        <begin position="236"/>
        <end position="258"/>
    </location>
</feature>
<evidence type="ECO:0000259" key="12">
    <source>
        <dbReference type="SMART" id="SM00228"/>
    </source>
</evidence>
<evidence type="ECO:0000256" key="4">
    <source>
        <dbReference type="ARBA" id="ARBA00022670"/>
    </source>
</evidence>
<dbReference type="EMBL" id="MGHU01000021">
    <property type="protein sequence ID" value="OGM77370.1"/>
    <property type="molecule type" value="Genomic_DNA"/>
</dbReference>
<evidence type="ECO:0000256" key="10">
    <source>
        <dbReference type="ARBA" id="ARBA00023136"/>
    </source>
</evidence>
<protein>
    <recommendedName>
        <fullName evidence="12">PDZ domain-containing protein</fullName>
    </recommendedName>
</protein>
<dbReference type="PANTHER" id="PTHR42837">
    <property type="entry name" value="REGULATOR OF SIGMA-E PROTEASE RSEP"/>
    <property type="match status" value="1"/>
</dbReference>
<comment type="similarity">
    <text evidence="3">Belongs to the peptidase M50B family.</text>
</comment>
<dbReference type="CDD" id="cd06163">
    <property type="entry name" value="S2P-M50_PDZ_RseP-like"/>
    <property type="match status" value="1"/>
</dbReference>
<feature type="transmembrane region" description="Helical" evidence="11">
    <location>
        <begin position="90"/>
        <end position="114"/>
    </location>
</feature>